<proteinExistence type="predicted"/>
<sequence length="154" mass="18136">MKETEEDDNQELETELKSLSIKPNDHQKISNSIRSIKLNPNLYSKALLTSLQELERKLENQTNEILKNCEKVLECVEVDLTIKDDLDYQLRLKSLVCLIDGLLELFGLWFDDQNGFGLDQEIRVMLVFKLGVWYSFEENQELWKIDEVTRQLLK</sequence>
<keyword evidence="3" id="KW-1185">Reference proteome</keyword>
<evidence type="ECO:0000313" key="2">
    <source>
        <dbReference type="EMBL" id="EGG09951.1"/>
    </source>
</evidence>
<organism evidence="3">
    <name type="scientific">Melampsora larici-populina (strain 98AG31 / pathotype 3-4-7)</name>
    <name type="common">Poplar leaf rust fungus</name>
    <dbReference type="NCBI Taxonomy" id="747676"/>
    <lineage>
        <taxon>Eukaryota</taxon>
        <taxon>Fungi</taxon>
        <taxon>Dikarya</taxon>
        <taxon>Basidiomycota</taxon>
        <taxon>Pucciniomycotina</taxon>
        <taxon>Pucciniomycetes</taxon>
        <taxon>Pucciniales</taxon>
        <taxon>Melampsoraceae</taxon>
        <taxon>Melampsora</taxon>
    </lineage>
</organism>
<protein>
    <submittedName>
        <fullName evidence="2">Uncharacterized protein</fullName>
    </submittedName>
</protein>
<evidence type="ECO:0000313" key="3">
    <source>
        <dbReference type="Proteomes" id="UP000001072"/>
    </source>
</evidence>
<evidence type="ECO:0000256" key="1">
    <source>
        <dbReference type="SAM" id="Coils"/>
    </source>
</evidence>
<gene>
    <name evidence="2" type="ORF">MELLADRAFT_77035</name>
</gene>
<accession>F4RCK2</accession>
<dbReference type="EMBL" id="GL883096">
    <property type="protein sequence ID" value="EGG09951.1"/>
    <property type="molecule type" value="Genomic_DNA"/>
</dbReference>
<feature type="coiled-coil region" evidence="1">
    <location>
        <begin position="2"/>
        <end position="71"/>
    </location>
</feature>
<dbReference type="Proteomes" id="UP000001072">
    <property type="component" value="Unassembled WGS sequence"/>
</dbReference>
<dbReference type="HOGENOM" id="CLU_1708523_0_0_1"/>
<dbReference type="AlphaFoldDB" id="F4RCK2"/>
<dbReference type="RefSeq" id="XP_007407005.1">
    <property type="nucleotide sequence ID" value="XM_007406943.1"/>
</dbReference>
<keyword evidence="1" id="KW-0175">Coiled coil</keyword>
<dbReference type="InParanoid" id="F4RCK2"/>
<reference evidence="3" key="1">
    <citation type="journal article" date="2011" name="Proc. Natl. Acad. Sci. U.S.A.">
        <title>Obligate biotrophy features unraveled by the genomic analysis of rust fungi.</title>
        <authorList>
            <person name="Duplessis S."/>
            <person name="Cuomo C.A."/>
            <person name="Lin Y.-C."/>
            <person name="Aerts A."/>
            <person name="Tisserant E."/>
            <person name="Veneault-Fourrey C."/>
            <person name="Joly D.L."/>
            <person name="Hacquard S."/>
            <person name="Amselem J."/>
            <person name="Cantarel B.L."/>
            <person name="Chiu R."/>
            <person name="Coutinho P.M."/>
            <person name="Feau N."/>
            <person name="Field M."/>
            <person name="Frey P."/>
            <person name="Gelhaye E."/>
            <person name="Goldberg J."/>
            <person name="Grabherr M.G."/>
            <person name="Kodira C.D."/>
            <person name="Kohler A."/>
            <person name="Kuees U."/>
            <person name="Lindquist E.A."/>
            <person name="Lucas S.M."/>
            <person name="Mago R."/>
            <person name="Mauceli E."/>
            <person name="Morin E."/>
            <person name="Murat C."/>
            <person name="Pangilinan J.L."/>
            <person name="Park R."/>
            <person name="Pearson M."/>
            <person name="Quesneville H."/>
            <person name="Rouhier N."/>
            <person name="Sakthikumar S."/>
            <person name="Salamov A.A."/>
            <person name="Schmutz J."/>
            <person name="Selles B."/>
            <person name="Shapiro H."/>
            <person name="Tanguay P."/>
            <person name="Tuskan G.A."/>
            <person name="Henrissat B."/>
            <person name="Van de Peer Y."/>
            <person name="Rouze P."/>
            <person name="Ellis J.G."/>
            <person name="Dodds P.N."/>
            <person name="Schein J.E."/>
            <person name="Zhong S."/>
            <person name="Hamelin R.C."/>
            <person name="Grigoriev I.V."/>
            <person name="Szabo L.J."/>
            <person name="Martin F."/>
        </authorList>
    </citation>
    <scope>NUCLEOTIDE SEQUENCE [LARGE SCALE GENOMIC DNA]</scope>
    <source>
        <strain evidence="3">98AG31 / pathotype 3-4-7</strain>
    </source>
</reference>
<feature type="non-terminal residue" evidence="2">
    <location>
        <position position="154"/>
    </location>
</feature>
<dbReference type="VEuPathDB" id="FungiDB:MELLADRAFT_77035"/>
<name>F4RCK2_MELLP</name>
<dbReference type="GeneID" id="18932878"/>
<dbReference type="KEGG" id="mlr:MELLADRAFT_77035"/>